<accession>A0AB39NUY3</accession>
<gene>
    <name evidence="3" type="ORF">AB5J48_29115</name>
</gene>
<protein>
    <submittedName>
        <fullName evidence="3">Uncharacterized protein</fullName>
    </submittedName>
</protein>
<sequence>MTAHAPGPAARLPLRAAAALLAALAAVLLALGSAPGTAPVPSATETSAAPAYSSTTQPRSDEAYVAARTVLARPERDAGERDTAGGPLLFTPPYTPRVPPRPARPAPAAGHAPPAAAHVPADLGRAPPICSST</sequence>
<evidence type="ECO:0000256" key="2">
    <source>
        <dbReference type="SAM" id="SignalP"/>
    </source>
</evidence>
<reference evidence="3" key="1">
    <citation type="submission" date="2024-07" db="EMBL/GenBank/DDBJ databases">
        <authorList>
            <person name="Yu S.T."/>
        </authorList>
    </citation>
    <scope>NUCLEOTIDE SEQUENCE</scope>
    <source>
        <strain evidence="3">R17</strain>
    </source>
</reference>
<organism evidence="3">
    <name type="scientific">Streptomyces sp. R17</name>
    <dbReference type="NCBI Taxonomy" id="3238626"/>
    <lineage>
        <taxon>Bacteria</taxon>
        <taxon>Bacillati</taxon>
        <taxon>Actinomycetota</taxon>
        <taxon>Actinomycetes</taxon>
        <taxon>Kitasatosporales</taxon>
        <taxon>Streptomycetaceae</taxon>
        <taxon>Streptomyces</taxon>
    </lineage>
</organism>
<feature type="compositionally biased region" description="Pro residues" evidence="1">
    <location>
        <begin position="93"/>
        <end position="105"/>
    </location>
</feature>
<evidence type="ECO:0000313" key="3">
    <source>
        <dbReference type="EMBL" id="XDQ21944.1"/>
    </source>
</evidence>
<dbReference type="AlphaFoldDB" id="A0AB39NUY3"/>
<dbReference type="GeneID" id="303247322"/>
<evidence type="ECO:0000256" key="1">
    <source>
        <dbReference type="SAM" id="MobiDB-lite"/>
    </source>
</evidence>
<feature type="region of interest" description="Disordered" evidence="1">
    <location>
        <begin position="35"/>
        <end position="133"/>
    </location>
</feature>
<feature type="signal peptide" evidence="2">
    <location>
        <begin position="1"/>
        <end position="38"/>
    </location>
</feature>
<feature type="chain" id="PRO_5044307277" evidence="2">
    <location>
        <begin position="39"/>
        <end position="133"/>
    </location>
</feature>
<feature type="compositionally biased region" description="Polar residues" evidence="1">
    <location>
        <begin position="43"/>
        <end position="58"/>
    </location>
</feature>
<proteinExistence type="predicted"/>
<keyword evidence="2" id="KW-0732">Signal</keyword>
<feature type="compositionally biased region" description="Low complexity" evidence="1">
    <location>
        <begin position="106"/>
        <end position="121"/>
    </location>
</feature>
<dbReference type="RefSeq" id="WP_031022990.1">
    <property type="nucleotide sequence ID" value="NZ_CP163433.1"/>
</dbReference>
<dbReference type="EMBL" id="CP163433">
    <property type="protein sequence ID" value="XDQ21944.1"/>
    <property type="molecule type" value="Genomic_DNA"/>
</dbReference>
<name>A0AB39NUY3_9ACTN</name>
<feature type="compositionally biased region" description="Basic and acidic residues" evidence="1">
    <location>
        <begin position="73"/>
        <end position="83"/>
    </location>
</feature>